<protein>
    <recommendedName>
        <fullName evidence="4">DNA mismatch repair protein MutL</fullName>
    </recommendedName>
</protein>
<feature type="compositionally biased region" description="Low complexity" evidence="5">
    <location>
        <begin position="361"/>
        <end position="370"/>
    </location>
</feature>
<dbReference type="GO" id="GO:0004519">
    <property type="term" value="F:endonuclease activity"/>
    <property type="evidence" value="ECO:0007669"/>
    <property type="project" value="UniProtKB-KW"/>
</dbReference>
<dbReference type="Pfam" id="PF01119">
    <property type="entry name" value="DNA_mis_repair"/>
    <property type="match status" value="1"/>
</dbReference>
<evidence type="ECO:0000256" key="4">
    <source>
        <dbReference type="HAMAP-Rule" id="MF_00149"/>
    </source>
</evidence>
<dbReference type="InterPro" id="IPR013507">
    <property type="entry name" value="DNA_mismatch_S5_2-like"/>
</dbReference>
<dbReference type="Proteomes" id="UP001212803">
    <property type="component" value="Chromosome"/>
</dbReference>
<dbReference type="SMART" id="SM01340">
    <property type="entry name" value="DNA_mis_repair"/>
    <property type="match status" value="1"/>
</dbReference>
<keyword evidence="9" id="KW-1185">Reference proteome</keyword>
<keyword evidence="3 4" id="KW-0234">DNA repair</keyword>
<evidence type="ECO:0000256" key="5">
    <source>
        <dbReference type="SAM" id="MobiDB-lite"/>
    </source>
</evidence>
<dbReference type="SMART" id="SM00853">
    <property type="entry name" value="MutL_C"/>
    <property type="match status" value="1"/>
</dbReference>
<dbReference type="InterPro" id="IPR014790">
    <property type="entry name" value="MutL_C"/>
</dbReference>
<dbReference type="InterPro" id="IPR003594">
    <property type="entry name" value="HATPase_dom"/>
</dbReference>
<keyword evidence="8" id="KW-0540">Nuclease</keyword>
<dbReference type="CDD" id="cd16926">
    <property type="entry name" value="HATPase_MutL-MLH-PMS-like"/>
    <property type="match status" value="1"/>
</dbReference>
<evidence type="ECO:0000313" key="8">
    <source>
        <dbReference type="EMBL" id="WBL36010.1"/>
    </source>
</evidence>
<evidence type="ECO:0000256" key="1">
    <source>
        <dbReference type="ARBA" id="ARBA00006082"/>
    </source>
</evidence>
<dbReference type="Gene3D" id="3.30.230.10">
    <property type="match status" value="1"/>
</dbReference>
<dbReference type="InterPro" id="IPR036890">
    <property type="entry name" value="HATPase_C_sf"/>
</dbReference>
<dbReference type="NCBIfam" id="TIGR00585">
    <property type="entry name" value="mutl"/>
    <property type="match status" value="1"/>
</dbReference>
<dbReference type="EMBL" id="CP115149">
    <property type="protein sequence ID" value="WBL36010.1"/>
    <property type="molecule type" value="Genomic_DNA"/>
</dbReference>
<dbReference type="Pfam" id="PF02518">
    <property type="entry name" value="HATPase_c"/>
    <property type="match status" value="1"/>
</dbReference>
<dbReference type="InterPro" id="IPR014762">
    <property type="entry name" value="DNA_mismatch_repair_CS"/>
</dbReference>
<dbReference type="PANTHER" id="PTHR10073:SF12">
    <property type="entry name" value="DNA MISMATCH REPAIR PROTEIN MLH1"/>
    <property type="match status" value="1"/>
</dbReference>
<name>A0ABY7M7G1_9CHLR</name>
<feature type="domain" description="DNA mismatch repair protein S5" evidence="7">
    <location>
        <begin position="211"/>
        <end position="329"/>
    </location>
</feature>
<dbReference type="RefSeq" id="WP_270056535.1">
    <property type="nucleotide sequence ID" value="NZ_CP115149.1"/>
</dbReference>
<proteinExistence type="inferred from homology"/>
<evidence type="ECO:0000259" key="7">
    <source>
        <dbReference type="SMART" id="SM01340"/>
    </source>
</evidence>
<dbReference type="InterPro" id="IPR014721">
    <property type="entry name" value="Ribsml_uS5_D2-typ_fold_subgr"/>
</dbReference>
<dbReference type="HAMAP" id="MF_00149">
    <property type="entry name" value="DNA_mis_repair"/>
    <property type="match status" value="1"/>
</dbReference>
<dbReference type="PROSITE" id="PS00058">
    <property type="entry name" value="DNA_MISMATCH_REPAIR_1"/>
    <property type="match status" value="1"/>
</dbReference>
<evidence type="ECO:0000313" key="9">
    <source>
        <dbReference type="Proteomes" id="UP001212803"/>
    </source>
</evidence>
<dbReference type="InterPro" id="IPR038973">
    <property type="entry name" value="MutL/Mlh/Pms-like"/>
</dbReference>
<dbReference type="Gene3D" id="3.30.1370.100">
    <property type="entry name" value="MutL, C-terminal domain, regulatory subdomain"/>
    <property type="match status" value="1"/>
</dbReference>
<dbReference type="InterPro" id="IPR037198">
    <property type="entry name" value="MutL_C_sf"/>
</dbReference>
<dbReference type="Gene3D" id="3.30.565.10">
    <property type="entry name" value="Histidine kinase-like ATPase, C-terminal domain"/>
    <property type="match status" value="1"/>
</dbReference>
<dbReference type="PANTHER" id="PTHR10073">
    <property type="entry name" value="DNA MISMATCH REPAIR PROTEIN MLH, PMS, MUTL"/>
    <property type="match status" value="1"/>
</dbReference>
<comment type="function">
    <text evidence="4">This protein is involved in the repair of mismatches in DNA. It is required for dam-dependent methyl-directed DNA mismatch repair. May act as a 'molecular matchmaker', a protein that promotes the formation of a stable complex between two or more DNA-binding proteins in an ATP-dependent manner without itself being part of a final effector complex.</text>
</comment>
<dbReference type="Gene3D" id="3.30.1540.20">
    <property type="entry name" value="MutL, C-terminal domain, dimerisation subdomain"/>
    <property type="match status" value="1"/>
</dbReference>
<evidence type="ECO:0000256" key="3">
    <source>
        <dbReference type="ARBA" id="ARBA00023204"/>
    </source>
</evidence>
<feature type="domain" description="MutL C-terminal dimerisation" evidence="6">
    <location>
        <begin position="414"/>
        <end position="555"/>
    </location>
</feature>
<keyword evidence="2 4" id="KW-0227">DNA damage</keyword>
<dbReference type="Pfam" id="PF08676">
    <property type="entry name" value="MutL_C"/>
    <property type="match status" value="1"/>
</dbReference>
<dbReference type="InterPro" id="IPR020568">
    <property type="entry name" value="Ribosomal_Su5_D2-typ_SF"/>
</dbReference>
<comment type="similarity">
    <text evidence="1 4">Belongs to the DNA mismatch repair MutL/HexB family.</text>
</comment>
<dbReference type="SUPFAM" id="SSF54211">
    <property type="entry name" value="Ribosomal protein S5 domain 2-like"/>
    <property type="match status" value="1"/>
</dbReference>
<dbReference type="InterPro" id="IPR002099">
    <property type="entry name" value="MutL/Mlh/PMS"/>
</dbReference>
<reference evidence="8 9" key="1">
    <citation type="journal article" date="2023" name="ISME J.">
        <title>Thermophilic Dehalococcoidia with unusual traits shed light on an unexpected past.</title>
        <authorList>
            <person name="Palmer M."/>
            <person name="Covington J.K."/>
            <person name="Zhou E.M."/>
            <person name="Thomas S.C."/>
            <person name="Habib N."/>
            <person name="Seymour C.O."/>
            <person name="Lai D."/>
            <person name="Johnston J."/>
            <person name="Hashimi A."/>
            <person name="Jiao J.Y."/>
            <person name="Muok A.R."/>
            <person name="Liu L."/>
            <person name="Xian W.D."/>
            <person name="Zhi X.Y."/>
            <person name="Li M.M."/>
            <person name="Silva L.P."/>
            <person name="Bowen B.P."/>
            <person name="Louie K."/>
            <person name="Briegel A."/>
            <person name="Pett-Ridge J."/>
            <person name="Weber P.K."/>
            <person name="Tocheva E.I."/>
            <person name="Woyke T."/>
            <person name="Northen T.R."/>
            <person name="Mayali X."/>
            <person name="Li W.J."/>
            <person name="Hedlund B.P."/>
        </authorList>
    </citation>
    <scope>NUCLEOTIDE SEQUENCE [LARGE SCALE GENOMIC DNA]</scope>
    <source>
        <strain evidence="8 9">YIM 72310</strain>
    </source>
</reference>
<evidence type="ECO:0000259" key="6">
    <source>
        <dbReference type="SMART" id="SM00853"/>
    </source>
</evidence>
<dbReference type="CDD" id="cd00782">
    <property type="entry name" value="MutL_Trans"/>
    <property type="match status" value="1"/>
</dbReference>
<evidence type="ECO:0000256" key="2">
    <source>
        <dbReference type="ARBA" id="ARBA00022763"/>
    </source>
</evidence>
<sequence>MTAGAIRVLPPEVAARIAAGEVVERPVSVVRELLDNAIDAGATRIQLAFDEGGIARIEVSDDGRGIPPGDVELAFERHATSKIASVDDLHRVHTLGFRGEALPSIAAAADVEILTRARGEPVGVFLALAEGRPVRRMARPAPEGTTITVRDLFARVPARRKFLGSPAAEARAITTLAAHYALAYPGIAFHVLNGGRRVLSTPGDDDIRHAFAAVYGADLARQVLDVAAGEGPVTVAGLAGPPSLHRGNRGGISIFVNGRWVQSRALLFAVTEAYQSQLPVGRFPVAALHLRLPDDEVDVNVHPAKAEVRFRDERLVARAIRLAVRAALEAAAPVAWRPVISVTPPAAERAGGQPPSPAPPADADAAAAPRVEPPPALRGPVPTQGVLALTRPVQPAPAPAQPAPHRDLLPLLRVVGQLNATYIVAEGPDGMYLVDQHAAHERVVYDRILARRAAAGPPAVQPLLEPVLVEVGAALAAVAEAAAADLAELGLVLEPFGDGALLLRQVPDGFRADDPVDAVRSVLDAIERDDRVPAGFGRAAATIACHSSVRAGMALSMEEMRRLVDDLAAAATPRTCPHGRPTLIHLGTEAIERQFGRR</sequence>
<keyword evidence="8" id="KW-0255">Endonuclease</keyword>
<keyword evidence="8" id="KW-0378">Hydrolase</keyword>
<dbReference type="InterPro" id="IPR042121">
    <property type="entry name" value="MutL_C_regsub"/>
</dbReference>
<feature type="region of interest" description="Disordered" evidence="5">
    <location>
        <begin position="345"/>
        <end position="383"/>
    </location>
</feature>
<dbReference type="InterPro" id="IPR020667">
    <property type="entry name" value="DNA_mismatch_repair_MutL"/>
</dbReference>
<organism evidence="8 9">
    <name type="scientific">Tepidiforma flava</name>
    <dbReference type="NCBI Taxonomy" id="3004094"/>
    <lineage>
        <taxon>Bacteria</taxon>
        <taxon>Bacillati</taxon>
        <taxon>Chloroflexota</taxon>
        <taxon>Tepidiformia</taxon>
        <taxon>Tepidiformales</taxon>
        <taxon>Tepidiformaceae</taxon>
        <taxon>Tepidiforma</taxon>
    </lineage>
</organism>
<dbReference type="SUPFAM" id="SSF118116">
    <property type="entry name" value="DNA mismatch repair protein MutL"/>
    <property type="match status" value="1"/>
</dbReference>
<dbReference type="InterPro" id="IPR042120">
    <property type="entry name" value="MutL_C_dimsub"/>
</dbReference>
<gene>
    <name evidence="4 8" type="primary">mutL</name>
    <name evidence="8" type="ORF">O0235_14770</name>
</gene>
<accession>A0ABY7M7G1</accession>
<dbReference type="SUPFAM" id="SSF55874">
    <property type="entry name" value="ATPase domain of HSP90 chaperone/DNA topoisomerase II/histidine kinase"/>
    <property type="match status" value="1"/>
</dbReference>